<keyword evidence="1" id="KW-0732">Signal</keyword>
<gene>
    <name evidence="2" type="ORF">AQS70_05565</name>
</gene>
<dbReference type="STRING" id="1563157.AQS70_05565"/>
<dbReference type="InterPro" id="IPR004509">
    <property type="entry name" value="Competence_ComEA_HhH"/>
</dbReference>
<dbReference type="Proteomes" id="UP000050342">
    <property type="component" value="Unassembled WGS sequence"/>
</dbReference>
<dbReference type="InterPro" id="IPR010994">
    <property type="entry name" value="RuvA_2-like"/>
</dbReference>
<name>A0A0Q1CK59_9PSED</name>
<sequence>MRIALIRSMFLALMVGISGVAHATPVATGSEPVVAAAASPDVQVMTINLNTADEATLQRELSGVGAAKAKAIVAYREANGAFASTDELLEVKGIGKAIFDKNRDRVAVN</sequence>
<evidence type="ECO:0000256" key="1">
    <source>
        <dbReference type="SAM" id="SignalP"/>
    </source>
</evidence>
<dbReference type="PANTHER" id="PTHR21180">
    <property type="entry name" value="ENDONUCLEASE/EXONUCLEASE/PHOSPHATASE FAMILY DOMAIN-CONTAINING PROTEIN 1"/>
    <property type="match status" value="1"/>
</dbReference>
<dbReference type="GO" id="GO:0015628">
    <property type="term" value="P:protein secretion by the type II secretion system"/>
    <property type="evidence" value="ECO:0007669"/>
    <property type="project" value="TreeGrafter"/>
</dbReference>
<accession>A0A0Q1CK59</accession>
<keyword evidence="3" id="KW-1185">Reference proteome</keyword>
<dbReference type="Gene3D" id="1.10.150.280">
    <property type="entry name" value="AF1531-like domain"/>
    <property type="match status" value="1"/>
</dbReference>
<feature type="chain" id="PRO_5006189275" evidence="1">
    <location>
        <begin position="24"/>
        <end position="109"/>
    </location>
</feature>
<dbReference type="AlphaFoldDB" id="A0A0Q1CK59"/>
<evidence type="ECO:0000313" key="2">
    <source>
        <dbReference type="EMBL" id="KQB55309.1"/>
    </source>
</evidence>
<comment type="caution">
    <text evidence="2">The sequence shown here is derived from an EMBL/GenBank/DDBJ whole genome shotgun (WGS) entry which is preliminary data.</text>
</comment>
<dbReference type="Pfam" id="PF12836">
    <property type="entry name" value="HHH_3"/>
    <property type="match status" value="1"/>
</dbReference>
<organism evidence="2 3">
    <name type="scientific">Pseudomonas endophytica</name>
    <dbReference type="NCBI Taxonomy" id="1563157"/>
    <lineage>
        <taxon>Bacteria</taxon>
        <taxon>Pseudomonadati</taxon>
        <taxon>Pseudomonadota</taxon>
        <taxon>Gammaproteobacteria</taxon>
        <taxon>Pseudomonadales</taxon>
        <taxon>Pseudomonadaceae</taxon>
        <taxon>Pseudomonas</taxon>
    </lineage>
</organism>
<dbReference type="NCBIfam" id="TIGR00426">
    <property type="entry name" value="competence protein ComEA helix-hairpin-helix repeat region"/>
    <property type="match status" value="1"/>
</dbReference>
<dbReference type="InterPro" id="IPR051675">
    <property type="entry name" value="Endo/Exo/Phosphatase_dom_1"/>
</dbReference>
<protein>
    <submittedName>
        <fullName evidence="2">Competence protein ComEA</fullName>
    </submittedName>
</protein>
<feature type="signal peptide" evidence="1">
    <location>
        <begin position="1"/>
        <end position="23"/>
    </location>
</feature>
<dbReference type="SUPFAM" id="SSF47781">
    <property type="entry name" value="RuvA domain 2-like"/>
    <property type="match status" value="1"/>
</dbReference>
<dbReference type="GO" id="GO:0015627">
    <property type="term" value="C:type II protein secretion system complex"/>
    <property type="evidence" value="ECO:0007669"/>
    <property type="project" value="TreeGrafter"/>
</dbReference>
<dbReference type="PANTHER" id="PTHR21180:SF32">
    <property type="entry name" value="ENDONUCLEASE_EXONUCLEASE_PHOSPHATASE FAMILY DOMAIN-CONTAINING PROTEIN 1"/>
    <property type="match status" value="1"/>
</dbReference>
<dbReference type="EMBL" id="LLWH01000013">
    <property type="protein sequence ID" value="KQB55309.1"/>
    <property type="molecule type" value="Genomic_DNA"/>
</dbReference>
<reference evidence="2 3" key="1">
    <citation type="submission" date="2015-10" db="EMBL/GenBank/DDBJ databases">
        <title>Pseudomonas helleri sp. nov. and Pseudomonas weihenstephanensis sp. nov., isolated from raw cows milk.</title>
        <authorList>
            <person name="Von Neubeck M."/>
            <person name="Huptas C."/>
            <person name="Wenning M."/>
            <person name="Scherer S."/>
        </authorList>
    </citation>
    <scope>NUCLEOTIDE SEQUENCE [LARGE SCALE GENOMIC DNA]</scope>
    <source>
        <strain evidence="2 3">BSTT44</strain>
    </source>
</reference>
<evidence type="ECO:0000313" key="3">
    <source>
        <dbReference type="Proteomes" id="UP000050342"/>
    </source>
</evidence>
<proteinExistence type="predicted"/>
<dbReference type="RefSeq" id="WP_055101294.1">
    <property type="nucleotide sequence ID" value="NZ_LLWH01000013.1"/>
</dbReference>
<dbReference type="OrthoDB" id="7510573at2"/>